<dbReference type="PANTHER" id="PTHR37610:SF97">
    <property type="entry name" value="RETROTRANSPOSON GAG DOMAIN-CONTAINING PROTEIN"/>
    <property type="match status" value="1"/>
</dbReference>
<sequence>MVTPSITLASLQDTTHHYYIHPNENLSLVTIIMDGLAQCLLQMKNKFGFVDGSIPCPTDTNPMVSAWKPCNNLVLSWINHSVSHEIATSIIWVDSVAAAWKNLKDCFS</sequence>
<reference evidence="1 2" key="1">
    <citation type="journal article" date="2023" name="Life. Sci Alliance">
        <title>Evolutionary insights into 3D genome organization and epigenetic landscape of Vigna mungo.</title>
        <authorList>
            <person name="Junaid A."/>
            <person name="Singh B."/>
            <person name="Bhatia S."/>
        </authorList>
    </citation>
    <scope>NUCLEOTIDE SEQUENCE [LARGE SCALE GENOMIC DNA]</scope>
    <source>
        <strain evidence="1">Urdbean</strain>
    </source>
</reference>
<dbReference type="AlphaFoldDB" id="A0AAQ3N064"/>
<evidence type="ECO:0000313" key="2">
    <source>
        <dbReference type="Proteomes" id="UP001374535"/>
    </source>
</evidence>
<name>A0AAQ3N064_VIGMU</name>
<organism evidence="1 2">
    <name type="scientific">Vigna mungo</name>
    <name type="common">Black gram</name>
    <name type="synonym">Phaseolus mungo</name>
    <dbReference type="NCBI Taxonomy" id="3915"/>
    <lineage>
        <taxon>Eukaryota</taxon>
        <taxon>Viridiplantae</taxon>
        <taxon>Streptophyta</taxon>
        <taxon>Embryophyta</taxon>
        <taxon>Tracheophyta</taxon>
        <taxon>Spermatophyta</taxon>
        <taxon>Magnoliopsida</taxon>
        <taxon>eudicotyledons</taxon>
        <taxon>Gunneridae</taxon>
        <taxon>Pentapetalae</taxon>
        <taxon>rosids</taxon>
        <taxon>fabids</taxon>
        <taxon>Fabales</taxon>
        <taxon>Fabaceae</taxon>
        <taxon>Papilionoideae</taxon>
        <taxon>50 kb inversion clade</taxon>
        <taxon>NPAAA clade</taxon>
        <taxon>indigoferoid/millettioid clade</taxon>
        <taxon>Phaseoleae</taxon>
        <taxon>Vigna</taxon>
    </lineage>
</organism>
<accession>A0AAQ3N064</accession>
<protein>
    <recommendedName>
        <fullName evidence="3">Retrotransposon Copia-like N-terminal domain-containing protein</fullName>
    </recommendedName>
</protein>
<dbReference type="Proteomes" id="UP001374535">
    <property type="component" value="Chromosome 8"/>
</dbReference>
<gene>
    <name evidence="1" type="ORF">V8G54_026767</name>
</gene>
<evidence type="ECO:0000313" key="1">
    <source>
        <dbReference type="EMBL" id="WVZ00698.1"/>
    </source>
</evidence>
<evidence type="ECO:0008006" key="3">
    <source>
        <dbReference type="Google" id="ProtNLM"/>
    </source>
</evidence>
<dbReference type="EMBL" id="CP144693">
    <property type="protein sequence ID" value="WVZ00698.1"/>
    <property type="molecule type" value="Genomic_DNA"/>
</dbReference>
<dbReference type="PANTHER" id="PTHR37610">
    <property type="entry name" value="CCHC-TYPE DOMAIN-CONTAINING PROTEIN"/>
    <property type="match status" value="1"/>
</dbReference>
<proteinExistence type="predicted"/>
<keyword evidence="2" id="KW-1185">Reference proteome</keyword>